<evidence type="ECO:0000256" key="1">
    <source>
        <dbReference type="SAM" id="Phobius"/>
    </source>
</evidence>
<reference evidence="2" key="1">
    <citation type="submission" date="2015-12" db="EMBL/GenBank/DDBJ databases">
        <title>Gene expression during late stages of embryo sac development: a critical building block for successful pollen-pistil interactions.</title>
        <authorList>
            <person name="Liu Y."/>
            <person name="Joly V."/>
            <person name="Sabar M."/>
            <person name="Matton D.P."/>
        </authorList>
    </citation>
    <scope>NUCLEOTIDE SEQUENCE</scope>
</reference>
<feature type="transmembrane region" description="Helical" evidence="1">
    <location>
        <begin position="55"/>
        <end position="76"/>
    </location>
</feature>
<protein>
    <submittedName>
        <fullName evidence="2">Putative ovule protein</fullName>
    </submittedName>
</protein>
<keyword evidence="1" id="KW-0812">Transmembrane</keyword>
<evidence type="ECO:0000313" key="2">
    <source>
        <dbReference type="EMBL" id="JAP11963.1"/>
    </source>
</evidence>
<name>A0A0V0GXN4_SOLCH</name>
<organism evidence="2">
    <name type="scientific">Solanum chacoense</name>
    <name type="common">Chaco potato</name>
    <dbReference type="NCBI Taxonomy" id="4108"/>
    <lineage>
        <taxon>Eukaryota</taxon>
        <taxon>Viridiplantae</taxon>
        <taxon>Streptophyta</taxon>
        <taxon>Embryophyta</taxon>
        <taxon>Tracheophyta</taxon>
        <taxon>Spermatophyta</taxon>
        <taxon>Magnoliopsida</taxon>
        <taxon>eudicotyledons</taxon>
        <taxon>Gunneridae</taxon>
        <taxon>Pentapetalae</taxon>
        <taxon>asterids</taxon>
        <taxon>lamiids</taxon>
        <taxon>Solanales</taxon>
        <taxon>Solanaceae</taxon>
        <taxon>Solanoideae</taxon>
        <taxon>Solaneae</taxon>
        <taxon>Solanum</taxon>
    </lineage>
</organism>
<dbReference type="AlphaFoldDB" id="A0A0V0GXN4"/>
<accession>A0A0V0GXN4</accession>
<keyword evidence="1" id="KW-1133">Transmembrane helix</keyword>
<keyword evidence="1" id="KW-0472">Membrane</keyword>
<sequence>MEFQSIKEILLFWKEYKSETASGHCSAENQHNSADMLHPATSNAGIAAVSTARFVLYWLCICFGIHHSCTGSLLILDVPKLLYFFSWDLDFKATILSNFKVQLLLDLCIFDFEVES</sequence>
<dbReference type="EMBL" id="GEDG01030382">
    <property type="protein sequence ID" value="JAP11963.1"/>
    <property type="molecule type" value="Transcribed_RNA"/>
</dbReference>
<proteinExistence type="predicted"/>